<organism evidence="8 9">
    <name type="scientific">Rosa chinensis</name>
    <name type="common">China rose</name>
    <dbReference type="NCBI Taxonomy" id="74649"/>
    <lineage>
        <taxon>Eukaryota</taxon>
        <taxon>Viridiplantae</taxon>
        <taxon>Streptophyta</taxon>
        <taxon>Embryophyta</taxon>
        <taxon>Tracheophyta</taxon>
        <taxon>Spermatophyta</taxon>
        <taxon>Magnoliopsida</taxon>
        <taxon>eudicotyledons</taxon>
        <taxon>Gunneridae</taxon>
        <taxon>Pentapetalae</taxon>
        <taxon>rosids</taxon>
        <taxon>fabids</taxon>
        <taxon>Rosales</taxon>
        <taxon>Rosaceae</taxon>
        <taxon>Rosoideae</taxon>
        <taxon>Rosoideae incertae sedis</taxon>
        <taxon>Rosa</taxon>
    </lineage>
</organism>
<keyword evidence="4" id="KW-1133">Transmembrane helix</keyword>
<protein>
    <submittedName>
        <fullName evidence="8">Putative non-specific serine/threonine protein kinase</fullName>
        <ecNumber evidence="8">2.7.11.1</ecNumber>
    </submittedName>
</protein>
<keyword evidence="5" id="KW-0472">Membrane</keyword>
<keyword evidence="6" id="KW-0675">Receptor</keyword>
<dbReference type="InterPro" id="IPR032675">
    <property type="entry name" value="LRR_dom_sf"/>
</dbReference>
<name>A0A2P6REM3_ROSCH</name>
<evidence type="ECO:0000256" key="1">
    <source>
        <dbReference type="ARBA" id="ARBA00004479"/>
    </source>
</evidence>
<dbReference type="EC" id="2.7.11.1" evidence="8"/>
<dbReference type="Pfam" id="PF00560">
    <property type="entry name" value="LRR_1"/>
    <property type="match status" value="2"/>
</dbReference>
<evidence type="ECO:0000256" key="4">
    <source>
        <dbReference type="ARBA" id="ARBA00022989"/>
    </source>
</evidence>
<dbReference type="SUPFAM" id="SSF52058">
    <property type="entry name" value="L domain-like"/>
    <property type="match status" value="1"/>
</dbReference>
<accession>A0A2P6REM3</accession>
<dbReference type="InterPro" id="IPR046956">
    <property type="entry name" value="RLP23-like"/>
</dbReference>
<keyword evidence="2" id="KW-0812">Transmembrane</keyword>
<dbReference type="Gramene" id="PRQ44871">
    <property type="protein sequence ID" value="PRQ44871"/>
    <property type="gene ID" value="RchiOBHm_Chr3g0483981"/>
</dbReference>
<dbReference type="Gene3D" id="3.80.10.10">
    <property type="entry name" value="Ribonuclease Inhibitor"/>
    <property type="match status" value="1"/>
</dbReference>
<dbReference type="InterPro" id="IPR001611">
    <property type="entry name" value="Leu-rich_rpt"/>
</dbReference>
<evidence type="ECO:0000256" key="5">
    <source>
        <dbReference type="ARBA" id="ARBA00023136"/>
    </source>
</evidence>
<reference evidence="8 9" key="1">
    <citation type="journal article" date="2018" name="Nat. Genet.">
        <title>The Rosa genome provides new insights in the design of modern roses.</title>
        <authorList>
            <person name="Bendahmane M."/>
        </authorList>
    </citation>
    <scope>NUCLEOTIDE SEQUENCE [LARGE SCALE GENOMIC DNA]</scope>
    <source>
        <strain evidence="9">cv. Old Blush</strain>
    </source>
</reference>
<keyword evidence="7" id="KW-0325">Glycoprotein</keyword>
<dbReference type="Proteomes" id="UP000238479">
    <property type="component" value="Chromosome 3"/>
</dbReference>
<evidence type="ECO:0000256" key="6">
    <source>
        <dbReference type="ARBA" id="ARBA00023170"/>
    </source>
</evidence>
<dbReference type="GO" id="GO:0004674">
    <property type="term" value="F:protein serine/threonine kinase activity"/>
    <property type="evidence" value="ECO:0007669"/>
    <property type="project" value="UniProtKB-KW"/>
</dbReference>
<comment type="subcellular location">
    <subcellularLocation>
        <location evidence="1">Membrane</location>
        <topology evidence="1">Single-pass type I membrane protein</topology>
    </subcellularLocation>
</comment>
<keyword evidence="9" id="KW-1185">Reference proteome</keyword>
<proteinExistence type="predicted"/>
<evidence type="ECO:0000313" key="8">
    <source>
        <dbReference type="EMBL" id="PRQ44871.1"/>
    </source>
</evidence>
<keyword evidence="8" id="KW-0808">Transferase</keyword>
<evidence type="ECO:0000256" key="7">
    <source>
        <dbReference type="ARBA" id="ARBA00023180"/>
    </source>
</evidence>
<gene>
    <name evidence="8" type="ORF">RchiOBHm_Chr3g0483981</name>
</gene>
<dbReference type="PANTHER" id="PTHR48063">
    <property type="entry name" value="LRR RECEPTOR-LIKE KINASE"/>
    <property type="match status" value="1"/>
</dbReference>
<evidence type="ECO:0000256" key="3">
    <source>
        <dbReference type="ARBA" id="ARBA00022729"/>
    </source>
</evidence>
<evidence type="ECO:0000256" key="2">
    <source>
        <dbReference type="ARBA" id="ARBA00022692"/>
    </source>
</evidence>
<evidence type="ECO:0000313" key="9">
    <source>
        <dbReference type="Proteomes" id="UP000238479"/>
    </source>
</evidence>
<dbReference type="STRING" id="74649.A0A2P6REM3"/>
<dbReference type="AlphaFoldDB" id="A0A2P6REM3"/>
<dbReference type="PANTHER" id="PTHR48063:SF90">
    <property type="entry name" value="OS11G0565920 PROTEIN"/>
    <property type="match status" value="1"/>
</dbReference>
<keyword evidence="8" id="KW-0418">Kinase</keyword>
<comment type="caution">
    <text evidence="8">The sequence shown here is derived from an EMBL/GenBank/DDBJ whole genome shotgun (WGS) entry which is preliminary data.</text>
</comment>
<keyword evidence="3" id="KW-0732">Signal</keyword>
<sequence length="133" mass="15352">MIGPQNPHLFIDLYWNSTKFGGKLNHYLLGLKHLSYLDLSNSNFKWIHIPNFIVQSLRYLNFSCSNFAEEIPSSLGNLSNLNYLDLDSRYINDLSSKNLNWFFHLSSLKYLNLEGVNLNSTGVSWLHAVNMLP</sequence>
<keyword evidence="8" id="KW-0723">Serine/threonine-protein kinase</keyword>
<dbReference type="GO" id="GO:0016020">
    <property type="term" value="C:membrane"/>
    <property type="evidence" value="ECO:0007669"/>
    <property type="project" value="UniProtKB-SubCell"/>
</dbReference>
<dbReference type="EMBL" id="PDCK01000041">
    <property type="protein sequence ID" value="PRQ44871.1"/>
    <property type="molecule type" value="Genomic_DNA"/>
</dbReference>